<feature type="transmembrane region" description="Helical" evidence="14">
    <location>
        <begin position="183"/>
        <end position="203"/>
    </location>
</feature>
<feature type="transmembrane region" description="Helical" evidence="14">
    <location>
        <begin position="112"/>
        <end position="130"/>
    </location>
</feature>
<protein>
    <recommendedName>
        <fullName evidence="4 14">Undecaprenyl-diphosphatase</fullName>
        <ecNumber evidence="3 14">3.6.1.27</ecNumber>
    </recommendedName>
    <alternativeName>
        <fullName evidence="12 14">Bacitracin resistance protein</fullName>
    </alternativeName>
    <alternativeName>
        <fullName evidence="11 14">Undecaprenyl pyrophosphate phosphatase</fullName>
    </alternativeName>
</protein>
<keyword evidence="10 14" id="KW-0046">Antibiotic resistance</keyword>
<organism evidence="15 16">
    <name type="scientific">Eiseniibacteriota bacterium</name>
    <dbReference type="NCBI Taxonomy" id="2212470"/>
    <lineage>
        <taxon>Bacteria</taxon>
        <taxon>Candidatus Eiseniibacteriota</taxon>
    </lineage>
</organism>
<dbReference type="GO" id="GO:0046677">
    <property type="term" value="P:response to antibiotic"/>
    <property type="evidence" value="ECO:0007669"/>
    <property type="project" value="UniProtKB-UniRule"/>
</dbReference>
<keyword evidence="9 14" id="KW-0472">Membrane</keyword>
<comment type="subcellular location">
    <subcellularLocation>
        <location evidence="1 14">Cell membrane</location>
        <topology evidence="1 14">Multi-pass membrane protein</topology>
    </subcellularLocation>
</comment>
<comment type="catalytic activity">
    <reaction evidence="13 14">
        <text>di-trans,octa-cis-undecaprenyl diphosphate + H2O = di-trans,octa-cis-undecaprenyl phosphate + phosphate + H(+)</text>
        <dbReference type="Rhea" id="RHEA:28094"/>
        <dbReference type="ChEBI" id="CHEBI:15377"/>
        <dbReference type="ChEBI" id="CHEBI:15378"/>
        <dbReference type="ChEBI" id="CHEBI:43474"/>
        <dbReference type="ChEBI" id="CHEBI:58405"/>
        <dbReference type="ChEBI" id="CHEBI:60392"/>
        <dbReference type="EC" id="3.6.1.27"/>
    </reaction>
</comment>
<feature type="transmembrane region" description="Helical" evidence="14">
    <location>
        <begin position="37"/>
        <end position="59"/>
    </location>
</feature>
<accession>A0A9D6QMR0</accession>
<evidence type="ECO:0000256" key="11">
    <source>
        <dbReference type="ARBA" id="ARBA00032707"/>
    </source>
</evidence>
<evidence type="ECO:0000256" key="2">
    <source>
        <dbReference type="ARBA" id="ARBA00010621"/>
    </source>
</evidence>
<keyword evidence="5 14" id="KW-1003">Cell membrane</keyword>
<evidence type="ECO:0000256" key="10">
    <source>
        <dbReference type="ARBA" id="ARBA00023251"/>
    </source>
</evidence>
<dbReference type="GO" id="GO:0008360">
    <property type="term" value="P:regulation of cell shape"/>
    <property type="evidence" value="ECO:0007669"/>
    <property type="project" value="UniProtKB-KW"/>
</dbReference>
<sequence length="263" mass="27661">MTPVQAAVLGVVQGLSEFLPISSSAHLYVVPTLLGWPYAGVAFDVALHWGTLLALIVAYGRDWLELARGVFVGPDAARSDARTTWLKLIVASVPAAVAGVLLQKAADERLRSLPLQAATLAFFGFLLWWVDRRRPSGAPTSAPGWGACLAMGAAQALALVPGVSRSGVTITAGRAAGVERVSAARFSFLLATPITFGAGLLELRHLPHDLPVSTLAIGVAVAAITGFIAIRGLIRWLGRSGFGVFFAYRVALALVIVFALARR</sequence>
<keyword evidence="8 14" id="KW-1133">Transmembrane helix</keyword>
<evidence type="ECO:0000256" key="7">
    <source>
        <dbReference type="ARBA" id="ARBA00022801"/>
    </source>
</evidence>
<evidence type="ECO:0000256" key="9">
    <source>
        <dbReference type="ARBA" id="ARBA00023136"/>
    </source>
</evidence>
<dbReference type="PANTHER" id="PTHR30622:SF4">
    <property type="entry name" value="UNDECAPRENYL-DIPHOSPHATASE"/>
    <property type="match status" value="1"/>
</dbReference>
<dbReference type="AlphaFoldDB" id="A0A9D6QMR0"/>
<comment type="caution">
    <text evidence="15">The sequence shown here is derived from an EMBL/GenBank/DDBJ whole genome shotgun (WGS) entry which is preliminary data.</text>
</comment>
<evidence type="ECO:0000256" key="14">
    <source>
        <dbReference type="HAMAP-Rule" id="MF_01006"/>
    </source>
</evidence>
<feature type="transmembrane region" description="Helical" evidence="14">
    <location>
        <begin position="85"/>
        <end position="106"/>
    </location>
</feature>
<proteinExistence type="inferred from homology"/>
<keyword evidence="7 14" id="KW-0378">Hydrolase</keyword>
<keyword evidence="14" id="KW-0133">Cell shape</keyword>
<dbReference type="HAMAP" id="MF_01006">
    <property type="entry name" value="Undec_diphosphatase"/>
    <property type="match status" value="1"/>
</dbReference>
<evidence type="ECO:0000256" key="8">
    <source>
        <dbReference type="ARBA" id="ARBA00022989"/>
    </source>
</evidence>
<reference evidence="15" key="1">
    <citation type="submission" date="2020-07" db="EMBL/GenBank/DDBJ databases">
        <title>Huge and variable diversity of episymbiotic CPR bacteria and DPANN archaea in groundwater ecosystems.</title>
        <authorList>
            <person name="He C.Y."/>
            <person name="Keren R."/>
            <person name="Whittaker M."/>
            <person name="Farag I.F."/>
            <person name="Doudna J."/>
            <person name="Cate J.H.D."/>
            <person name="Banfield J.F."/>
        </authorList>
    </citation>
    <scope>NUCLEOTIDE SEQUENCE</scope>
    <source>
        <strain evidence="15">NC_groundwater_928_Pr1_S-0.2um_72_17</strain>
    </source>
</reference>
<feature type="transmembrane region" description="Helical" evidence="14">
    <location>
        <begin position="215"/>
        <end position="234"/>
    </location>
</feature>
<evidence type="ECO:0000256" key="12">
    <source>
        <dbReference type="ARBA" id="ARBA00032932"/>
    </source>
</evidence>
<dbReference type="Proteomes" id="UP000807850">
    <property type="component" value="Unassembled WGS sequence"/>
</dbReference>
<evidence type="ECO:0000256" key="4">
    <source>
        <dbReference type="ARBA" id="ARBA00021581"/>
    </source>
</evidence>
<comment type="function">
    <text evidence="14">Catalyzes the dephosphorylation of undecaprenyl diphosphate (UPP). Confers resistance to bacitracin.</text>
</comment>
<evidence type="ECO:0000256" key="3">
    <source>
        <dbReference type="ARBA" id="ARBA00012374"/>
    </source>
</evidence>
<dbReference type="InterPro" id="IPR003824">
    <property type="entry name" value="UppP"/>
</dbReference>
<evidence type="ECO:0000256" key="13">
    <source>
        <dbReference type="ARBA" id="ARBA00047594"/>
    </source>
</evidence>
<dbReference type="GO" id="GO:0009252">
    <property type="term" value="P:peptidoglycan biosynthetic process"/>
    <property type="evidence" value="ECO:0007669"/>
    <property type="project" value="UniProtKB-KW"/>
</dbReference>
<comment type="similarity">
    <text evidence="2 14">Belongs to the UppP family.</text>
</comment>
<comment type="miscellaneous">
    <text evidence="14">Bacitracin is thought to be involved in the inhibition of peptidoglycan synthesis by sequestering undecaprenyl diphosphate, thereby reducing the pool of lipid carrier available.</text>
</comment>
<evidence type="ECO:0000313" key="16">
    <source>
        <dbReference type="Proteomes" id="UP000807850"/>
    </source>
</evidence>
<evidence type="ECO:0000313" key="15">
    <source>
        <dbReference type="EMBL" id="MBI3540023.1"/>
    </source>
</evidence>
<keyword evidence="14" id="KW-0573">Peptidoglycan synthesis</keyword>
<dbReference type="GO" id="GO:0071555">
    <property type="term" value="P:cell wall organization"/>
    <property type="evidence" value="ECO:0007669"/>
    <property type="project" value="UniProtKB-KW"/>
</dbReference>
<dbReference type="EC" id="3.6.1.27" evidence="3 14"/>
<name>A0A9D6QMR0_UNCEI</name>
<dbReference type="GO" id="GO:0050380">
    <property type="term" value="F:undecaprenyl-diphosphatase activity"/>
    <property type="evidence" value="ECO:0007669"/>
    <property type="project" value="UniProtKB-UniRule"/>
</dbReference>
<keyword evidence="6 14" id="KW-0812">Transmembrane</keyword>
<keyword evidence="14" id="KW-0961">Cell wall biogenesis/degradation</keyword>
<feature type="transmembrane region" description="Helical" evidence="14">
    <location>
        <begin position="240"/>
        <end position="261"/>
    </location>
</feature>
<evidence type="ECO:0000256" key="6">
    <source>
        <dbReference type="ARBA" id="ARBA00022692"/>
    </source>
</evidence>
<dbReference type="GO" id="GO:0005886">
    <property type="term" value="C:plasma membrane"/>
    <property type="evidence" value="ECO:0007669"/>
    <property type="project" value="UniProtKB-SubCell"/>
</dbReference>
<evidence type="ECO:0000256" key="5">
    <source>
        <dbReference type="ARBA" id="ARBA00022475"/>
    </source>
</evidence>
<evidence type="ECO:0000256" key="1">
    <source>
        <dbReference type="ARBA" id="ARBA00004651"/>
    </source>
</evidence>
<dbReference type="EMBL" id="JACQAY010000231">
    <property type="protein sequence ID" value="MBI3540023.1"/>
    <property type="molecule type" value="Genomic_DNA"/>
</dbReference>
<dbReference type="PANTHER" id="PTHR30622">
    <property type="entry name" value="UNDECAPRENYL-DIPHOSPHATASE"/>
    <property type="match status" value="1"/>
</dbReference>
<dbReference type="Pfam" id="PF02673">
    <property type="entry name" value="BacA"/>
    <property type="match status" value="1"/>
</dbReference>
<gene>
    <name evidence="14" type="primary">uppP</name>
    <name evidence="15" type="ORF">HY076_07100</name>
</gene>